<dbReference type="GeneID" id="40331419"/>
<organism evidence="2 3">
    <name type="scientific">Trypanosoma rangeli</name>
    <dbReference type="NCBI Taxonomy" id="5698"/>
    <lineage>
        <taxon>Eukaryota</taxon>
        <taxon>Discoba</taxon>
        <taxon>Euglenozoa</taxon>
        <taxon>Kinetoplastea</taxon>
        <taxon>Metakinetoplastina</taxon>
        <taxon>Trypanosomatida</taxon>
        <taxon>Trypanosomatidae</taxon>
        <taxon>Trypanosoma</taxon>
        <taxon>Herpetosoma</taxon>
    </lineage>
</organism>
<reference evidence="2 3" key="1">
    <citation type="journal article" date="2018" name="BMC Genomics">
        <title>Genomic comparison of Trypanosoma conorhini and Trypanosoma rangeli to Trypanosoma cruzi strains of high and low virulence.</title>
        <authorList>
            <person name="Bradwell K.R."/>
            <person name="Koparde V.N."/>
            <person name="Matveyev A.V."/>
            <person name="Serrano M.G."/>
            <person name="Alves J.M."/>
            <person name="Parikh H."/>
            <person name="Huang B."/>
            <person name="Lee V."/>
            <person name="Espinosa-Alvarez O."/>
            <person name="Ortiz P.A."/>
            <person name="Costa-Martins A.G."/>
            <person name="Teixeira M.M."/>
            <person name="Buck G.A."/>
        </authorList>
    </citation>
    <scope>NUCLEOTIDE SEQUENCE [LARGE SCALE GENOMIC DNA]</scope>
    <source>
        <strain evidence="2 3">AM80</strain>
    </source>
</reference>
<protein>
    <submittedName>
        <fullName evidence="2">Uncharacterized protein</fullName>
    </submittedName>
</protein>
<evidence type="ECO:0000313" key="3">
    <source>
        <dbReference type="Proteomes" id="UP000283634"/>
    </source>
</evidence>
<name>A0A3R7LNX6_TRYRA</name>
<accession>A0A3R7LNX6</accession>
<evidence type="ECO:0000256" key="1">
    <source>
        <dbReference type="SAM" id="MobiDB-lite"/>
    </source>
</evidence>
<evidence type="ECO:0000313" key="2">
    <source>
        <dbReference type="EMBL" id="RNF00582.1"/>
    </source>
</evidence>
<dbReference type="VEuPathDB" id="TriTrypDB:TRSC58_03756"/>
<dbReference type="RefSeq" id="XP_029235851.1">
    <property type="nucleotide sequence ID" value="XM_029384276.1"/>
</dbReference>
<gene>
    <name evidence="2" type="ORF">TraAM80_07486</name>
</gene>
<comment type="caution">
    <text evidence="2">The sequence shown here is derived from an EMBL/GenBank/DDBJ whole genome shotgun (WGS) entry which is preliminary data.</text>
</comment>
<dbReference type="AlphaFoldDB" id="A0A3R7LNX6"/>
<sequence length="102" mass="11300">MGIQANPAKEAARRSAALQQRVMDAMSEGNIDEVPPPSVVSWNNHGEAGARNKNEDTVIEEVQNKSQEENLLGKDQRRNWVLASTWIKRRCVIFSVPLTGAS</sequence>
<dbReference type="EMBL" id="MKGL01000317">
    <property type="protein sequence ID" value="RNF00582.1"/>
    <property type="molecule type" value="Genomic_DNA"/>
</dbReference>
<proteinExistence type="predicted"/>
<feature type="region of interest" description="Disordered" evidence="1">
    <location>
        <begin position="29"/>
        <end position="55"/>
    </location>
</feature>
<dbReference type="Proteomes" id="UP000283634">
    <property type="component" value="Unassembled WGS sequence"/>
</dbReference>
<keyword evidence="3" id="KW-1185">Reference proteome</keyword>